<dbReference type="OrthoDB" id="1436830at2759"/>
<dbReference type="Proteomes" id="UP000257109">
    <property type="component" value="Unassembled WGS sequence"/>
</dbReference>
<organism evidence="1 2">
    <name type="scientific">Mucuna pruriens</name>
    <name type="common">Velvet bean</name>
    <name type="synonym">Dolichos pruriens</name>
    <dbReference type="NCBI Taxonomy" id="157652"/>
    <lineage>
        <taxon>Eukaryota</taxon>
        <taxon>Viridiplantae</taxon>
        <taxon>Streptophyta</taxon>
        <taxon>Embryophyta</taxon>
        <taxon>Tracheophyta</taxon>
        <taxon>Spermatophyta</taxon>
        <taxon>Magnoliopsida</taxon>
        <taxon>eudicotyledons</taxon>
        <taxon>Gunneridae</taxon>
        <taxon>Pentapetalae</taxon>
        <taxon>rosids</taxon>
        <taxon>fabids</taxon>
        <taxon>Fabales</taxon>
        <taxon>Fabaceae</taxon>
        <taxon>Papilionoideae</taxon>
        <taxon>50 kb inversion clade</taxon>
        <taxon>NPAAA clade</taxon>
        <taxon>indigoferoid/millettioid clade</taxon>
        <taxon>Phaseoleae</taxon>
        <taxon>Mucuna</taxon>
    </lineage>
</organism>
<keyword evidence="2" id="KW-1185">Reference proteome</keyword>
<protein>
    <submittedName>
        <fullName evidence="1">Uncharacterized protein</fullName>
    </submittedName>
</protein>
<reference evidence="1" key="1">
    <citation type="submission" date="2018-05" db="EMBL/GenBank/DDBJ databases">
        <title>Draft genome of Mucuna pruriens seed.</title>
        <authorList>
            <person name="Nnadi N.E."/>
            <person name="Vos R."/>
            <person name="Hasami M.H."/>
            <person name="Devisetty U.K."/>
            <person name="Aguiy J.C."/>
        </authorList>
    </citation>
    <scope>NUCLEOTIDE SEQUENCE [LARGE SCALE GENOMIC DNA]</scope>
    <source>
        <strain evidence="1">JCA_2017</strain>
    </source>
</reference>
<sequence length="283" mass="31542">MHPISISTKMVLGPREVKIGIINDLEIDRTFHRLLRSPRSRKLVNSSSLNSCAIASNIANSGSDFDFDHASSVDYDFDIAISNSHFGICISQFSLDNMDNNDRTLKERTTPDIMHQPWCIRYLKWEQAQSYELKTRLTHLLPKFHGLASNTQQFGVTGFAASIIVNEVVAIAIGQHHINTSVRENVSTTSQNLQTEIGQLVTTVNQLQSKGSEQIPSETILSPQANMSDITLRSGKELPQPYLELQTSKLDNLGSPGKLRQISKIFLFTIQPSSTICSVKYGH</sequence>
<accession>A0A371FJ36</accession>
<evidence type="ECO:0000313" key="1">
    <source>
        <dbReference type="EMBL" id="RDX78319.1"/>
    </source>
</evidence>
<proteinExistence type="predicted"/>
<dbReference type="AlphaFoldDB" id="A0A371FJ36"/>
<name>A0A371FJ36_MUCPR</name>
<comment type="caution">
    <text evidence="1">The sequence shown here is derived from an EMBL/GenBank/DDBJ whole genome shotgun (WGS) entry which is preliminary data.</text>
</comment>
<dbReference type="EMBL" id="QJKJ01008905">
    <property type="protein sequence ID" value="RDX78319.1"/>
    <property type="molecule type" value="Genomic_DNA"/>
</dbReference>
<evidence type="ECO:0000313" key="2">
    <source>
        <dbReference type="Proteomes" id="UP000257109"/>
    </source>
</evidence>
<gene>
    <name evidence="1" type="ORF">CR513_41420</name>
</gene>
<feature type="non-terminal residue" evidence="1">
    <location>
        <position position="283"/>
    </location>
</feature>